<feature type="region of interest" description="Disordered" evidence="2">
    <location>
        <begin position="260"/>
        <end position="300"/>
    </location>
</feature>
<accession>A0A0F0I736</accession>
<feature type="compositionally biased region" description="Polar residues" evidence="2">
    <location>
        <begin position="1249"/>
        <end position="1274"/>
    </location>
</feature>
<feature type="compositionally biased region" description="Polar residues" evidence="2">
    <location>
        <begin position="1314"/>
        <end position="1338"/>
    </location>
</feature>
<evidence type="ECO:0000256" key="2">
    <source>
        <dbReference type="SAM" id="MobiDB-lite"/>
    </source>
</evidence>
<name>A0A0F0I736_ASPPU</name>
<protein>
    <submittedName>
        <fullName evidence="3">Synaptonemal complex protein 1 SCP-1</fullName>
    </submittedName>
</protein>
<feature type="coiled-coil region" evidence="1">
    <location>
        <begin position="326"/>
        <end position="367"/>
    </location>
</feature>
<gene>
    <name evidence="3" type="ORF">P875_00065008</name>
</gene>
<feature type="region of interest" description="Disordered" evidence="2">
    <location>
        <begin position="1"/>
        <end position="29"/>
    </location>
</feature>
<dbReference type="Proteomes" id="UP000033540">
    <property type="component" value="Unassembled WGS sequence"/>
</dbReference>
<feature type="compositionally biased region" description="Polar residues" evidence="2">
    <location>
        <begin position="212"/>
        <end position="227"/>
    </location>
</feature>
<feature type="region of interest" description="Disordered" evidence="2">
    <location>
        <begin position="197"/>
        <end position="228"/>
    </location>
</feature>
<feature type="compositionally biased region" description="Basic and acidic residues" evidence="2">
    <location>
        <begin position="1275"/>
        <end position="1288"/>
    </location>
</feature>
<feature type="compositionally biased region" description="Basic residues" evidence="2">
    <location>
        <begin position="277"/>
        <end position="290"/>
    </location>
</feature>
<dbReference type="OrthoDB" id="4201669at2759"/>
<feature type="region of interest" description="Disordered" evidence="2">
    <location>
        <begin position="1147"/>
        <end position="1349"/>
    </location>
</feature>
<feature type="compositionally biased region" description="Basic and acidic residues" evidence="2">
    <location>
        <begin position="1220"/>
        <end position="1232"/>
    </location>
</feature>
<dbReference type="EMBL" id="JZEE01000553">
    <property type="protein sequence ID" value="KJK63530.1"/>
    <property type="molecule type" value="Genomic_DNA"/>
</dbReference>
<reference evidence="3 4" key="1">
    <citation type="submission" date="2015-02" db="EMBL/GenBank/DDBJ databases">
        <title>Draft genome sequence of Aspergillus parasiticus SU-1.</title>
        <authorList>
            <person name="Yu J."/>
            <person name="Fedorova N."/>
            <person name="Yin Y."/>
            <person name="Losada L."/>
            <person name="Zafar N."/>
            <person name="Taujale R."/>
            <person name="Ehrlich K.C."/>
            <person name="Bhatnagar D."/>
            <person name="Cleveland T.E."/>
            <person name="Bennett J.W."/>
            <person name="Nierman W.C."/>
        </authorList>
    </citation>
    <scope>NUCLEOTIDE SEQUENCE [LARGE SCALE GENOMIC DNA]</scope>
    <source>
        <strain evidence="4">ATCC 56775 / NRRL 5862 / SRRC 143 / SU-1</strain>
    </source>
</reference>
<keyword evidence="1" id="KW-0175">Coiled coil</keyword>
<feature type="compositionally biased region" description="Basic and acidic residues" evidence="2">
    <location>
        <begin position="1152"/>
        <end position="1163"/>
    </location>
</feature>
<proteinExistence type="predicted"/>
<feature type="compositionally biased region" description="Low complexity" evidence="2">
    <location>
        <begin position="146"/>
        <end position="166"/>
    </location>
</feature>
<evidence type="ECO:0000256" key="1">
    <source>
        <dbReference type="SAM" id="Coils"/>
    </source>
</evidence>
<evidence type="ECO:0000313" key="4">
    <source>
        <dbReference type="Proteomes" id="UP000033540"/>
    </source>
</evidence>
<organism evidence="3 4">
    <name type="scientific">Aspergillus parasiticus (strain ATCC 56775 / NRRL 5862 / SRRC 143 / SU-1)</name>
    <dbReference type="NCBI Taxonomy" id="1403190"/>
    <lineage>
        <taxon>Eukaryota</taxon>
        <taxon>Fungi</taxon>
        <taxon>Dikarya</taxon>
        <taxon>Ascomycota</taxon>
        <taxon>Pezizomycotina</taxon>
        <taxon>Eurotiomycetes</taxon>
        <taxon>Eurotiomycetidae</taxon>
        <taxon>Eurotiales</taxon>
        <taxon>Aspergillaceae</taxon>
        <taxon>Aspergillus</taxon>
        <taxon>Aspergillus subgen. Circumdati</taxon>
    </lineage>
</organism>
<feature type="coiled-coil region" evidence="1">
    <location>
        <begin position="647"/>
        <end position="895"/>
    </location>
</feature>
<feature type="region of interest" description="Disordered" evidence="2">
    <location>
        <begin position="125"/>
        <end position="182"/>
    </location>
</feature>
<sequence>MGNESPDPLVGGPLTLSDRERDSEPNDIGDDEEMLLLQMAGPNTEPVSPNLNVVLQKGSALNQTANHNQPAASLVQRPRSSGIDLTAFSFARPAQHGKAFTLYSPVKQASAVPASHNNSIMQMEQNGTRKPDRTTQNHQSKHIASRSHGTESSSSRQITRTSSSSSEAQDLETADSKIKPAMRLDHALTSKVHHSENNQAQYEGTAPFPSVANGQLLSPENEPQGTPNALVKDKITNRLLQSPRQGTAKLTKTCVAERLAHEDERSVSLSPTDNRSRVSKRRRTSGKRITSRQPTFALAGNGNADLSEEDLFQLLFVKIKAREENGVIASNEKEQLEANVSKLTQENNALRSQLDVFSNELQQKTSESKAYKTQVEAWKARIAKFKYILNELGSGYKALRVETTQLKLTKASLDRDKTEIKGTIADTREQLFHASSTVEKSQSCLVESQTLINSMKQALKNSEEKTLSVQERLSDEKKRSALLETYIQDNSRLQAKRIGLIRADQLEMLRKLDSGFETVAKHVDVSQTSAQTIIKQILEEFHLSFRRMAENHAQGKMDFEQCKTTFQECSSQIKSRTEHLAAVIERSSKVNENSAQFLTEQLRSVQENVGSESALLKRVSANEVTCTTLYESLKACAPSIDKLGSFLEGAQEKENSLAQQMGQLETRLSELQTPKTTEPTAAEIKERVELELRIQQLSGELRTAEERLRSRATENEEMRLSLLEAVTKGQEAEGRANKFESEAIALQDEVKVIESKIREELNRASVISRDQYRVKYEQQIHELLREKGELCKSIEKVQDELMEAQKALVESETAYTKKQNEAECLGLAKDEQIKALESKCMEKENSLVEQAAEISRLREMETSIATQHSCMQRQLHEANERAASLEKELIVVKEESSASYKLSQDKFDILQKNLLVKEEECTRIQKELSVETSARLSLETGKSKAKSEIHTLLRRVQDSEYWVKKIKESLDQVDAVSPKEPFSEAWNRLIALLQSVGVKNSLEVATLNEPTDEGTLTCRDADAAKNTSITSTPQRSCRALENDFVQTTELIYRTQSFQRSVYSSPANESLKARDLEMADVKLPCIPDSQQSNSIVPFSSIRQLSPACSISDQVPIEFAARLVSTPGENIVTEKPETLTNSNVSCQVTANSSEKQDAARTEDTKGQSSEGAPLGRMDQHSGASQPASQLPRIPEEVENSAVTPKAVTFETDVPSTSREKRKAPDSENYHEQKDTSQMPLPGRMNRRTYSRNRQTPQVRSQEQFAHQNYLPPSSSKALDHDSAGRPDSANKRARGPTSPQPRRLTRADSRCFECKTSPTSLASGSSRHSSMNGNRSNNQRWPARGGRRTRGKYLSESTRLVRYANFSR</sequence>
<evidence type="ECO:0000313" key="3">
    <source>
        <dbReference type="EMBL" id="KJK63530.1"/>
    </source>
</evidence>
<comment type="caution">
    <text evidence="3">The sequence shown here is derived from an EMBL/GenBank/DDBJ whole genome shotgun (WGS) entry which is preliminary data.</text>
</comment>